<reference evidence="5 7" key="2">
    <citation type="submission" date="2016-10" db="EMBL/GenBank/DDBJ databases">
        <authorList>
            <person name="de Groot N.N."/>
        </authorList>
    </citation>
    <scope>NUCLEOTIDE SEQUENCE [LARGE SCALE GENOMIC DNA]</scope>
    <source>
        <strain evidence="5 7">CGMCC 1.10210</strain>
    </source>
</reference>
<dbReference type="EMBL" id="LAPV01000141">
    <property type="protein sequence ID" value="KKC32210.1"/>
    <property type="molecule type" value="Genomic_DNA"/>
</dbReference>
<dbReference type="GO" id="GO:0051301">
    <property type="term" value="P:cell division"/>
    <property type="evidence" value="ECO:0007669"/>
    <property type="project" value="UniProtKB-KW"/>
</dbReference>
<dbReference type="GO" id="GO:0016855">
    <property type="term" value="F:racemase and epimerase activity, acting on amino acids and derivatives"/>
    <property type="evidence" value="ECO:0007669"/>
    <property type="project" value="UniProtKB-UniRule"/>
</dbReference>
<evidence type="ECO:0000313" key="4">
    <source>
        <dbReference type="EMBL" id="KKC32210.1"/>
    </source>
</evidence>
<dbReference type="GO" id="GO:0008360">
    <property type="term" value="P:regulation of cell shape"/>
    <property type="evidence" value="ECO:0007669"/>
    <property type="project" value="UniProtKB-KW"/>
</dbReference>
<dbReference type="STRING" id="728005.SAMN04488059_10418"/>
<dbReference type="InterPro" id="IPR058741">
    <property type="entry name" value="MurL_C"/>
</dbReference>
<keyword evidence="1" id="KW-0413">Isomerase</keyword>
<keyword evidence="1" id="KW-0961">Cell wall biogenesis/degradation</keyword>
<evidence type="ECO:0000256" key="1">
    <source>
        <dbReference type="HAMAP-Rule" id="MF_02209"/>
    </source>
</evidence>
<dbReference type="Pfam" id="PF26299">
    <property type="entry name" value="MurL_N"/>
    <property type="match status" value="1"/>
</dbReference>
<dbReference type="Proteomes" id="UP000033519">
    <property type="component" value="Unassembled WGS sequence"/>
</dbReference>
<feature type="domain" description="MurL N-terminal" evidence="3">
    <location>
        <begin position="6"/>
        <end position="281"/>
    </location>
</feature>
<dbReference type="InterPro" id="IPR058740">
    <property type="entry name" value="MurL_N"/>
</dbReference>
<dbReference type="HAMAP" id="MF_02209">
    <property type="entry name" value="MurL"/>
    <property type="match status" value="1"/>
</dbReference>
<dbReference type="Pfam" id="PF26298">
    <property type="entry name" value="MurL_epimerase_C"/>
    <property type="match status" value="1"/>
</dbReference>
<name>A0A0F5PUE3_9HYPH</name>
<comment type="pathway">
    <text evidence="1">Cell wall biogenesis; peptidoglycan biosynthesis.</text>
</comment>
<evidence type="ECO:0000313" key="5">
    <source>
        <dbReference type="EMBL" id="SFC33392.1"/>
    </source>
</evidence>
<evidence type="ECO:0000259" key="3">
    <source>
        <dbReference type="Pfam" id="PF26299"/>
    </source>
</evidence>
<keyword evidence="1" id="KW-0132">Cell division</keyword>
<comment type="function">
    <text evidence="1">Cell wall formation. Catalyzes epimerization of the terminal L-glutamate in UDP-N-acetyl-alpha-D-muramoyl-L-alanyl-L-glutamate.</text>
</comment>
<dbReference type="EMBL" id="FOMB01000004">
    <property type="protein sequence ID" value="SFC33392.1"/>
    <property type="molecule type" value="Genomic_DNA"/>
</dbReference>
<accession>A0A0F5PUE3</accession>
<evidence type="ECO:0000259" key="2">
    <source>
        <dbReference type="Pfam" id="PF26298"/>
    </source>
</evidence>
<dbReference type="GO" id="GO:0071555">
    <property type="term" value="P:cell wall organization"/>
    <property type="evidence" value="ECO:0007669"/>
    <property type="project" value="UniProtKB-KW"/>
</dbReference>
<evidence type="ECO:0000313" key="6">
    <source>
        <dbReference type="Proteomes" id="UP000033519"/>
    </source>
</evidence>
<feature type="domain" description="MurL C-terminal" evidence="2">
    <location>
        <begin position="303"/>
        <end position="411"/>
    </location>
</feature>
<organism evidence="5 7">
    <name type="scientific">Devosia psychrophila</name>
    <dbReference type="NCBI Taxonomy" id="728005"/>
    <lineage>
        <taxon>Bacteria</taxon>
        <taxon>Pseudomonadati</taxon>
        <taxon>Pseudomonadota</taxon>
        <taxon>Alphaproteobacteria</taxon>
        <taxon>Hyphomicrobiales</taxon>
        <taxon>Devosiaceae</taxon>
        <taxon>Devosia</taxon>
    </lineage>
</organism>
<protein>
    <recommendedName>
        <fullName evidence="1">UDP-N-acetyl-alpha-D-muramoyl-L-alanyl-L-glutamate epimerase</fullName>
        <ecNumber evidence="1">5.1.1.23</ecNumber>
    </recommendedName>
    <alternativeName>
        <fullName evidence="1">UDP-MurNAc-L-Ala-L-Glu epimerase</fullName>
    </alternativeName>
</protein>
<keyword evidence="1" id="KW-0133">Cell shape</keyword>
<dbReference type="UniPathway" id="UPA00219"/>
<dbReference type="Proteomes" id="UP000182258">
    <property type="component" value="Unassembled WGS sequence"/>
</dbReference>
<keyword evidence="1" id="KW-0573">Peptidoglycan synthesis</keyword>
<keyword evidence="1" id="KW-0131">Cell cycle</keyword>
<evidence type="ECO:0000313" key="7">
    <source>
        <dbReference type="Proteomes" id="UP000182258"/>
    </source>
</evidence>
<gene>
    <name evidence="1" type="primary">murL</name>
    <name evidence="5" type="ORF">SAMN04488059_10418</name>
    <name evidence="4" type="ORF">WH91_15745</name>
</gene>
<comment type="similarity">
    <text evidence="1">Belongs to the MurL family.</text>
</comment>
<comment type="catalytic activity">
    <reaction evidence="1">
        <text>UDP-N-acetyl-alpha-D-muramoyl-L-alanyl-L-glutamate + ATP + H2O = UDP-N-acetyl-alpha-D-muramoyl-L-alanyl-D-glutamate + AMP + diphosphate + H(+)</text>
        <dbReference type="Rhea" id="RHEA:58812"/>
        <dbReference type="ChEBI" id="CHEBI:15377"/>
        <dbReference type="ChEBI" id="CHEBI:15378"/>
        <dbReference type="ChEBI" id="CHEBI:30616"/>
        <dbReference type="ChEBI" id="CHEBI:33019"/>
        <dbReference type="ChEBI" id="CHEBI:83900"/>
        <dbReference type="ChEBI" id="CHEBI:142725"/>
        <dbReference type="ChEBI" id="CHEBI:456215"/>
        <dbReference type="EC" id="5.1.1.23"/>
    </reaction>
</comment>
<sequence>MIPALTEQFLIERPVFDSATGIASFGYALGDLHFVETLDFPAGADLAAAGSASFRKLLDLTAIVLGVSYFKLRAPFEIVAPNIALSEAERAFAIDVYENGLGEFYARNTLLRFGKLSIHAPHDAGTARPAITLPDRTLLPIGGGKDSLVSVDLLTHTGVEFTPFAVNPKGPILTSVDKIGTAPVYVTRTLDAEMIRLGKEDDYYNGHVPSTAINSMIASLCALLFGYNQIVLSNERSASEGNVTFDGRETNHQYSKSLGFELLIASVLSDATGGALKYFSLLRPYSEARIASLFTHETKFDRVFSSCNRNFRLTGNDGPLWCGECPKCHFVFLIFAPFMAKHRLLSIFGKDLLDNPANEASFRELAGLAGQKPWECVGEILEAAACLYTLTRHADWHEAAVVKAVKADLLAQYGEPKLQMAMAECLTDSHDHHIPPALAAKVAAYAV</sequence>
<dbReference type="AlphaFoldDB" id="A0A0F5PUE3"/>
<dbReference type="GO" id="GO:0009252">
    <property type="term" value="P:peptidoglycan biosynthetic process"/>
    <property type="evidence" value="ECO:0007669"/>
    <property type="project" value="UniProtKB-UniRule"/>
</dbReference>
<dbReference type="PATRIC" id="fig|728005.3.peg.1354"/>
<dbReference type="InterPro" id="IPR043689">
    <property type="entry name" value="MurL"/>
</dbReference>
<dbReference type="EC" id="5.1.1.23" evidence="1"/>
<reference evidence="4 6" key="1">
    <citation type="submission" date="2015-03" db="EMBL/GenBank/DDBJ databases">
        <authorList>
            <person name="Lepp D."/>
            <person name="Hassan Y.I."/>
            <person name="Li X.-Z."/>
            <person name="Zhou T."/>
        </authorList>
    </citation>
    <scope>NUCLEOTIDE SEQUENCE [LARGE SCALE GENOMIC DNA]</scope>
    <source>
        <strain evidence="4 6">Cr7-05</strain>
    </source>
</reference>
<dbReference type="GO" id="GO:0005737">
    <property type="term" value="C:cytoplasm"/>
    <property type="evidence" value="ECO:0007669"/>
    <property type="project" value="UniProtKB-UniRule"/>
</dbReference>
<proteinExistence type="inferred from homology"/>
<keyword evidence="6" id="KW-1185">Reference proteome</keyword>